<evidence type="ECO:0000313" key="1">
    <source>
        <dbReference type="EMBL" id="MCI81090.1"/>
    </source>
</evidence>
<reference evidence="1 2" key="1">
    <citation type="journal article" date="2018" name="Front. Plant Sci.">
        <title>Red Clover (Trifolium pratense) and Zigzag Clover (T. medium) - A Picture of Genomic Similarities and Differences.</title>
        <authorList>
            <person name="Dluhosova J."/>
            <person name="Istvanek J."/>
            <person name="Nedelnik J."/>
            <person name="Repkova J."/>
        </authorList>
    </citation>
    <scope>NUCLEOTIDE SEQUENCE [LARGE SCALE GENOMIC DNA]</scope>
    <source>
        <strain evidence="2">cv. 10/8</strain>
        <tissue evidence="1">Leaf</tissue>
    </source>
</reference>
<dbReference type="AlphaFoldDB" id="A0A392V3T5"/>
<comment type="caution">
    <text evidence="1">The sequence shown here is derived from an EMBL/GenBank/DDBJ whole genome shotgun (WGS) entry which is preliminary data.</text>
</comment>
<protein>
    <submittedName>
        <fullName evidence="1">Uncharacterized protein</fullName>
    </submittedName>
</protein>
<accession>A0A392V3T5</accession>
<keyword evidence="2" id="KW-1185">Reference proteome</keyword>
<dbReference type="EMBL" id="LXQA011010680">
    <property type="protein sequence ID" value="MCI81090.1"/>
    <property type="molecule type" value="Genomic_DNA"/>
</dbReference>
<name>A0A392V3T5_9FABA</name>
<sequence>VLDKDGNKTTEIKVEKDYSKDEDDLALGNSNTQRSLGLTVQTCSDQHITHTV</sequence>
<feature type="non-terminal residue" evidence="1">
    <location>
        <position position="1"/>
    </location>
</feature>
<evidence type="ECO:0000313" key="2">
    <source>
        <dbReference type="Proteomes" id="UP000265520"/>
    </source>
</evidence>
<dbReference type="Proteomes" id="UP000265520">
    <property type="component" value="Unassembled WGS sequence"/>
</dbReference>
<organism evidence="1 2">
    <name type="scientific">Trifolium medium</name>
    <dbReference type="NCBI Taxonomy" id="97028"/>
    <lineage>
        <taxon>Eukaryota</taxon>
        <taxon>Viridiplantae</taxon>
        <taxon>Streptophyta</taxon>
        <taxon>Embryophyta</taxon>
        <taxon>Tracheophyta</taxon>
        <taxon>Spermatophyta</taxon>
        <taxon>Magnoliopsida</taxon>
        <taxon>eudicotyledons</taxon>
        <taxon>Gunneridae</taxon>
        <taxon>Pentapetalae</taxon>
        <taxon>rosids</taxon>
        <taxon>fabids</taxon>
        <taxon>Fabales</taxon>
        <taxon>Fabaceae</taxon>
        <taxon>Papilionoideae</taxon>
        <taxon>50 kb inversion clade</taxon>
        <taxon>NPAAA clade</taxon>
        <taxon>Hologalegina</taxon>
        <taxon>IRL clade</taxon>
        <taxon>Trifolieae</taxon>
        <taxon>Trifolium</taxon>
    </lineage>
</organism>
<proteinExistence type="predicted"/>